<accession>A0A7S4G0M0</accession>
<evidence type="ECO:0000256" key="1">
    <source>
        <dbReference type="SAM" id="SignalP"/>
    </source>
</evidence>
<name>A0A7S4G0M0_9EUGL</name>
<keyword evidence="1" id="KW-0732">Signal</keyword>
<feature type="signal peptide" evidence="1">
    <location>
        <begin position="1"/>
        <end position="26"/>
    </location>
</feature>
<dbReference type="AlphaFoldDB" id="A0A7S4G0M0"/>
<reference evidence="2" key="1">
    <citation type="submission" date="2021-01" db="EMBL/GenBank/DDBJ databases">
        <authorList>
            <person name="Corre E."/>
            <person name="Pelletier E."/>
            <person name="Niang G."/>
            <person name="Scheremetjew M."/>
            <person name="Finn R."/>
            <person name="Kale V."/>
            <person name="Holt S."/>
            <person name="Cochrane G."/>
            <person name="Meng A."/>
            <person name="Brown T."/>
            <person name="Cohen L."/>
        </authorList>
    </citation>
    <scope>NUCLEOTIDE SEQUENCE</scope>
    <source>
        <strain evidence="2">CCMP1594</strain>
    </source>
</reference>
<proteinExistence type="predicted"/>
<feature type="chain" id="PRO_5030522544" evidence="1">
    <location>
        <begin position="27"/>
        <end position="101"/>
    </location>
</feature>
<gene>
    <name evidence="2" type="ORF">EGYM00163_LOCUS32546</name>
</gene>
<dbReference type="EMBL" id="HBJA01093761">
    <property type="protein sequence ID" value="CAE0821372.1"/>
    <property type="molecule type" value="Transcribed_RNA"/>
</dbReference>
<sequence>MLDSAGFIHWSSFVGDVMWVCMGVAATDLATPLGPPCFPLHFAIHPSACILQPVEPLAILLRTNDASDGVVCLGLTAILAKKRDPNQGIASPSPAFCELSS</sequence>
<organism evidence="2">
    <name type="scientific">Eutreptiella gymnastica</name>
    <dbReference type="NCBI Taxonomy" id="73025"/>
    <lineage>
        <taxon>Eukaryota</taxon>
        <taxon>Discoba</taxon>
        <taxon>Euglenozoa</taxon>
        <taxon>Euglenida</taxon>
        <taxon>Spirocuta</taxon>
        <taxon>Euglenophyceae</taxon>
        <taxon>Eutreptiales</taxon>
        <taxon>Eutreptiaceae</taxon>
        <taxon>Eutreptiella</taxon>
    </lineage>
</organism>
<protein>
    <submittedName>
        <fullName evidence="2">Uncharacterized protein</fullName>
    </submittedName>
</protein>
<evidence type="ECO:0000313" key="2">
    <source>
        <dbReference type="EMBL" id="CAE0821372.1"/>
    </source>
</evidence>